<sequence>MRDLRQVRHGLGLDAFMVTPEDAKKKNVEHILILSGDHLYRMDYMDFVQVFCDFPLILSGNLANKVMQLLQNSSWLCSYLCI</sequence>
<evidence type="ECO:0000313" key="2">
    <source>
        <dbReference type="Proteomes" id="UP001062846"/>
    </source>
</evidence>
<proteinExistence type="predicted"/>
<comment type="caution">
    <text evidence="1">The sequence shown here is derived from an EMBL/GenBank/DDBJ whole genome shotgun (WGS) entry which is preliminary data.</text>
</comment>
<dbReference type="Proteomes" id="UP001062846">
    <property type="component" value="Chromosome 3"/>
</dbReference>
<evidence type="ECO:0000313" key="1">
    <source>
        <dbReference type="EMBL" id="KAI8565889.1"/>
    </source>
</evidence>
<name>A0ACC0PL70_RHOML</name>
<reference evidence="1" key="1">
    <citation type="submission" date="2022-02" db="EMBL/GenBank/DDBJ databases">
        <title>Plant Genome Project.</title>
        <authorList>
            <person name="Zhang R.-G."/>
        </authorList>
    </citation>
    <scope>NUCLEOTIDE SEQUENCE</scope>
    <source>
        <strain evidence="1">AT1</strain>
    </source>
</reference>
<accession>A0ACC0PL70</accession>
<keyword evidence="2" id="KW-1185">Reference proteome</keyword>
<gene>
    <name evidence="1" type="ORF">RHMOL_Rhmol03G0296000</name>
</gene>
<organism evidence="1 2">
    <name type="scientific">Rhododendron molle</name>
    <name type="common">Chinese azalea</name>
    <name type="synonym">Azalea mollis</name>
    <dbReference type="NCBI Taxonomy" id="49168"/>
    <lineage>
        <taxon>Eukaryota</taxon>
        <taxon>Viridiplantae</taxon>
        <taxon>Streptophyta</taxon>
        <taxon>Embryophyta</taxon>
        <taxon>Tracheophyta</taxon>
        <taxon>Spermatophyta</taxon>
        <taxon>Magnoliopsida</taxon>
        <taxon>eudicotyledons</taxon>
        <taxon>Gunneridae</taxon>
        <taxon>Pentapetalae</taxon>
        <taxon>asterids</taxon>
        <taxon>Ericales</taxon>
        <taxon>Ericaceae</taxon>
        <taxon>Ericoideae</taxon>
        <taxon>Rhodoreae</taxon>
        <taxon>Rhododendron</taxon>
    </lineage>
</organism>
<protein>
    <submittedName>
        <fullName evidence="1">Uncharacterized protein</fullName>
    </submittedName>
</protein>
<dbReference type="EMBL" id="CM046390">
    <property type="protein sequence ID" value="KAI8565889.1"/>
    <property type="molecule type" value="Genomic_DNA"/>
</dbReference>